<accession>K5VG50</accession>
<dbReference type="InParanoid" id="K5VG50"/>
<gene>
    <name evidence="1" type="ORF">AGABI1DRAFT_135094</name>
</gene>
<dbReference type="RefSeq" id="XP_007336052.1">
    <property type="nucleotide sequence ID" value="XM_007335990.1"/>
</dbReference>
<protein>
    <submittedName>
        <fullName evidence="1">Uncharacterized protein</fullName>
    </submittedName>
</protein>
<reference evidence="2" key="1">
    <citation type="journal article" date="2012" name="Proc. Natl. Acad. Sci. U.S.A.">
        <title>Genome sequence of the button mushroom Agaricus bisporus reveals mechanisms governing adaptation to a humic-rich ecological niche.</title>
        <authorList>
            <person name="Morin E."/>
            <person name="Kohler A."/>
            <person name="Baker A.R."/>
            <person name="Foulongne-Oriol M."/>
            <person name="Lombard V."/>
            <person name="Nagy L.G."/>
            <person name="Ohm R.A."/>
            <person name="Patyshakuliyeva A."/>
            <person name="Brun A."/>
            <person name="Aerts A.L."/>
            <person name="Bailey A.M."/>
            <person name="Billette C."/>
            <person name="Coutinho P.M."/>
            <person name="Deakin G."/>
            <person name="Doddapaneni H."/>
            <person name="Floudas D."/>
            <person name="Grimwood J."/>
            <person name="Hilden K."/>
            <person name="Kuees U."/>
            <person name="LaButti K.M."/>
            <person name="Lapidus A."/>
            <person name="Lindquist E.A."/>
            <person name="Lucas S.M."/>
            <person name="Murat C."/>
            <person name="Riley R.W."/>
            <person name="Salamov A.A."/>
            <person name="Schmutz J."/>
            <person name="Subramanian V."/>
            <person name="Woesten H.A.B."/>
            <person name="Xu J."/>
            <person name="Eastwood D.C."/>
            <person name="Foster G.D."/>
            <person name="Sonnenberg A.S."/>
            <person name="Cullen D."/>
            <person name="de Vries R.P."/>
            <person name="Lundell T."/>
            <person name="Hibbett D.S."/>
            <person name="Henrissat B."/>
            <person name="Burton K.S."/>
            <person name="Kerrigan R.W."/>
            <person name="Challen M.P."/>
            <person name="Grigoriev I.V."/>
            <person name="Martin F."/>
        </authorList>
    </citation>
    <scope>NUCLEOTIDE SEQUENCE [LARGE SCALE GENOMIC DNA]</scope>
    <source>
        <strain evidence="2">JB137-S8 / ATCC MYA-4627 / FGSC 10392</strain>
    </source>
</reference>
<evidence type="ECO:0000313" key="1">
    <source>
        <dbReference type="EMBL" id="EKM73309.1"/>
    </source>
</evidence>
<dbReference type="Proteomes" id="UP000008493">
    <property type="component" value="Unassembled WGS sequence"/>
</dbReference>
<evidence type="ECO:0000313" key="2">
    <source>
        <dbReference type="Proteomes" id="UP000008493"/>
    </source>
</evidence>
<keyword evidence="2" id="KW-1185">Reference proteome</keyword>
<sequence length="90" mass="10949">MYREQVEGQGSKPAPAVEIEGEQEWEVEKILNAKWFRGKKRIHHVLRDTGFQERELPNRFTAKVLFGWDDKQFDAEYLKKLERNWRTWRS</sequence>
<dbReference type="EMBL" id="JH973048">
    <property type="protein sequence ID" value="EKM73309.1"/>
    <property type="molecule type" value="Genomic_DNA"/>
</dbReference>
<dbReference type="GeneID" id="18828463"/>
<organism evidence="1 2">
    <name type="scientific">Agaricus bisporus var. burnettii (strain JB137-S8 / ATCC MYA-4627 / FGSC 10392)</name>
    <name type="common">White button mushroom</name>
    <dbReference type="NCBI Taxonomy" id="597362"/>
    <lineage>
        <taxon>Eukaryota</taxon>
        <taxon>Fungi</taxon>
        <taxon>Dikarya</taxon>
        <taxon>Basidiomycota</taxon>
        <taxon>Agaricomycotina</taxon>
        <taxon>Agaricomycetes</taxon>
        <taxon>Agaricomycetidae</taxon>
        <taxon>Agaricales</taxon>
        <taxon>Agaricineae</taxon>
        <taxon>Agaricaceae</taxon>
        <taxon>Agaricus</taxon>
    </lineage>
</organism>
<name>K5VG50_AGABU</name>
<dbReference type="KEGG" id="abp:AGABI1DRAFT135094"/>
<dbReference type="HOGENOM" id="CLU_2440327_0_0_1"/>
<dbReference type="OMA" id="LNAKWFR"/>
<dbReference type="AlphaFoldDB" id="K5VG50"/>
<proteinExistence type="predicted"/>